<reference evidence="11" key="1">
    <citation type="journal article" date="2014" name="Science">
        <title>Nonhuman genetics. Genomic basis for the convergent evolution of electric organs.</title>
        <authorList>
            <person name="Gallant J.R."/>
            <person name="Traeger L.L."/>
            <person name="Volkening J.D."/>
            <person name="Moffett H."/>
            <person name="Chen P.H."/>
            <person name="Novina C.D."/>
            <person name="Phillips G.N.Jr."/>
            <person name="Anand R."/>
            <person name="Wells G.B."/>
            <person name="Pinch M."/>
            <person name="Guth R."/>
            <person name="Unguez G.A."/>
            <person name="Albert J.S."/>
            <person name="Zakon H.H."/>
            <person name="Samanta M.P."/>
            <person name="Sussman M.R."/>
        </authorList>
    </citation>
    <scope>NUCLEOTIDE SEQUENCE [LARGE SCALE GENOMIC DNA]</scope>
</reference>
<dbReference type="GO" id="GO:0016493">
    <property type="term" value="F:C-C chemokine receptor activity"/>
    <property type="evidence" value="ECO:0007669"/>
    <property type="project" value="TreeGrafter"/>
</dbReference>
<dbReference type="AlphaFoldDB" id="A0A4W4HNN8"/>
<evidence type="ECO:0000256" key="1">
    <source>
        <dbReference type="ARBA" id="ARBA00004370"/>
    </source>
</evidence>
<dbReference type="PROSITE" id="PS50262">
    <property type="entry name" value="G_PROTEIN_RECEP_F1_2"/>
    <property type="match status" value="1"/>
</dbReference>
<evidence type="ECO:0000259" key="9">
    <source>
        <dbReference type="PROSITE" id="PS50262"/>
    </source>
</evidence>
<protein>
    <recommendedName>
        <fullName evidence="9">G-protein coupled receptors family 1 profile domain-containing protein</fullName>
    </recommendedName>
</protein>
<feature type="transmembrane region" description="Helical" evidence="8">
    <location>
        <begin position="277"/>
        <end position="296"/>
    </location>
</feature>
<dbReference type="Pfam" id="PF00001">
    <property type="entry name" value="7tm_1"/>
    <property type="match status" value="1"/>
</dbReference>
<proteinExistence type="predicted"/>
<feature type="transmembrane region" description="Helical" evidence="8">
    <location>
        <begin position="186"/>
        <end position="210"/>
    </location>
</feature>
<feature type="transmembrane region" description="Helical" evidence="8">
    <location>
        <begin position="76"/>
        <end position="97"/>
    </location>
</feature>
<organism evidence="10 11">
    <name type="scientific">Electrophorus electricus</name>
    <name type="common">Electric eel</name>
    <name type="synonym">Gymnotus electricus</name>
    <dbReference type="NCBI Taxonomy" id="8005"/>
    <lineage>
        <taxon>Eukaryota</taxon>
        <taxon>Metazoa</taxon>
        <taxon>Chordata</taxon>
        <taxon>Craniata</taxon>
        <taxon>Vertebrata</taxon>
        <taxon>Euteleostomi</taxon>
        <taxon>Actinopterygii</taxon>
        <taxon>Neopterygii</taxon>
        <taxon>Teleostei</taxon>
        <taxon>Ostariophysi</taxon>
        <taxon>Gymnotiformes</taxon>
        <taxon>Gymnotoidei</taxon>
        <taxon>Gymnotidae</taxon>
        <taxon>Electrophorus</taxon>
    </lineage>
</organism>
<reference evidence="10" key="4">
    <citation type="submission" date="2025-08" db="UniProtKB">
        <authorList>
            <consortium name="Ensembl"/>
        </authorList>
    </citation>
    <scope>IDENTIFICATION</scope>
</reference>
<keyword evidence="5 8" id="KW-0472">Membrane</keyword>
<dbReference type="InterPro" id="IPR000276">
    <property type="entry name" value="GPCR_Rhodpsn"/>
</dbReference>
<feature type="transmembrane region" description="Helical" evidence="8">
    <location>
        <begin position="239"/>
        <end position="257"/>
    </location>
</feature>
<keyword evidence="2 8" id="KW-0812">Transmembrane</keyword>
<reference evidence="10" key="5">
    <citation type="submission" date="2025-09" db="UniProtKB">
        <authorList>
            <consortium name="Ensembl"/>
        </authorList>
    </citation>
    <scope>IDENTIFICATION</scope>
</reference>
<dbReference type="Gene3D" id="1.20.1070.10">
    <property type="entry name" value="Rhodopsin 7-helix transmembrane proteins"/>
    <property type="match status" value="1"/>
</dbReference>
<dbReference type="PANTHER" id="PTHR10489">
    <property type="entry name" value="CELL ADHESION MOLECULE"/>
    <property type="match status" value="1"/>
</dbReference>
<feature type="transmembrane region" description="Helical" evidence="8">
    <location>
        <begin position="103"/>
        <end position="124"/>
    </location>
</feature>
<dbReference type="InterPro" id="IPR050119">
    <property type="entry name" value="CCR1-9-like"/>
</dbReference>
<keyword evidence="11" id="KW-1185">Reference proteome</keyword>
<dbReference type="Ensembl" id="ENSEEET00000051452.2">
    <property type="protein sequence ID" value="ENSEEEP00000050898.2"/>
    <property type="gene ID" value="ENSEEEG00000023910.2"/>
</dbReference>
<dbReference type="GeneTree" id="ENSGT01130000278323"/>
<evidence type="ECO:0000313" key="11">
    <source>
        <dbReference type="Proteomes" id="UP000314983"/>
    </source>
</evidence>
<keyword evidence="6" id="KW-0675">Receptor</keyword>
<dbReference type="OMA" id="LCLPFHT"/>
<evidence type="ECO:0000256" key="5">
    <source>
        <dbReference type="ARBA" id="ARBA00023136"/>
    </source>
</evidence>
<evidence type="ECO:0000256" key="3">
    <source>
        <dbReference type="ARBA" id="ARBA00022989"/>
    </source>
</evidence>
<dbReference type="SUPFAM" id="SSF81321">
    <property type="entry name" value="Family A G protein-coupled receptor-like"/>
    <property type="match status" value="1"/>
</dbReference>
<dbReference type="GO" id="GO:0060326">
    <property type="term" value="P:cell chemotaxis"/>
    <property type="evidence" value="ECO:0007669"/>
    <property type="project" value="TreeGrafter"/>
</dbReference>
<accession>A0A4W4HNN8</accession>
<dbReference type="GO" id="GO:0009897">
    <property type="term" value="C:external side of plasma membrane"/>
    <property type="evidence" value="ECO:0007669"/>
    <property type="project" value="TreeGrafter"/>
</dbReference>
<reference evidence="11" key="2">
    <citation type="journal article" date="2017" name="Sci. Adv.">
        <title>A tail of two voltages: Proteomic comparison of the three electric organs of the electric eel.</title>
        <authorList>
            <person name="Traeger L.L."/>
            <person name="Sabat G."/>
            <person name="Barrett-Wilt G.A."/>
            <person name="Wells G.B."/>
            <person name="Sussman M.R."/>
        </authorList>
    </citation>
    <scope>NUCLEOTIDE SEQUENCE [LARGE SCALE GENOMIC DNA]</scope>
</reference>
<evidence type="ECO:0000256" key="4">
    <source>
        <dbReference type="ARBA" id="ARBA00023040"/>
    </source>
</evidence>
<dbReference type="GO" id="GO:0006955">
    <property type="term" value="P:immune response"/>
    <property type="evidence" value="ECO:0007669"/>
    <property type="project" value="TreeGrafter"/>
</dbReference>
<feature type="transmembrane region" description="Helical" evidence="8">
    <location>
        <begin position="25"/>
        <end position="50"/>
    </location>
</feature>
<dbReference type="GO" id="GO:0019957">
    <property type="term" value="F:C-C chemokine binding"/>
    <property type="evidence" value="ECO:0007669"/>
    <property type="project" value="TreeGrafter"/>
</dbReference>
<dbReference type="Proteomes" id="UP000314983">
    <property type="component" value="Chromosome 22"/>
</dbReference>
<comment type="subcellular location">
    <subcellularLocation>
        <location evidence="1">Membrane</location>
    </subcellularLocation>
</comment>
<evidence type="ECO:0000256" key="2">
    <source>
        <dbReference type="ARBA" id="ARBA00022692"/>
    </source>
</evidence>
<evidence type="ECO:0000256" key="8">
    <source>
        <dbReference type="SAM" id="Phobius"/>
    </source>
</evidence>
<feature type="transmembrane region" description="Helical" evidence="8">
    <location>
        <begin position="144"/>
        <end position="166"/>
    </location>
</feature>
<dbReference type="PANTHER" id="PTHR10489:SF936">
    <property type="entry name" value="G-PROTEIN COUPLED RECEPTORS FAMILY 1 PROFILE DOMAIN-CONTAINING PROTEIN"/>
    <property type="match status" value="1"/>
</dbReference>
<keyword evidence="3 8" id="KW-1133">Transmembrane helix</keyword>
<evidence type="ECO:0000256" key="7">
    <source>
        <dbReference type="ARBA" id="ARBA00023224"/>
    </source>
</evidence>
<evidence type="ECO:0000313" key="10">
    <source>
        <dbReference type="Ensembl" id="ENSEEEP00000050898.2"/>
    </source>
</evidence>
<name>A0A4W4HNN8_ELEEL</name>
<feature type="domain" description="G-protein coupled receptors family 1 profile" evidence="9">
    <location>
        <begin position="41"/>
        <end position="293"/>
    </location>
</feature>
<dbReference type="GO" id="GO:0007204">
    <property type="term" value="P:positive regulation of cytosolic calcium ion concentration"/>
    <property type="evidence" value="ECO:0007669"/>
    <property type="project" value="TreeGrafter"/>
</dbReference>
<evidence type="ECO:0000256" key="6">
    <source>
        <dbReference type="ARBA" id="ARBA00023170"/>
    </source>
</evidence>
<sequence length="353" mass="38858">MADGGKAQNSSRNQVTGKGWEVHQVLVPALDALIIGTGLLGHLLVVFILAGRRRKSGSRTLQGTDTLLLALSSSDVLLLLSLPFHTTAIALGSWPFGQFLCKAVSFLGVACNAVSAFILAALAIARYLTVVHPTWVYRSSLRRWLQITAVTLWVPAMALATPQFAFRTVGTFAAVHCFAFLSDVSQVVYSISLFLFSFALPLVVIVLMYAKLYGFLQSTRTQGRAPQVERYQKQVTQTTALLVIVFTISWLPSYALMFSRVGQNFSSTPEFRSLAMFARLLATSSSAINPLLYAFVSQKFRRELLELGWGRCGGRFGVRCGSCEVPHWLAWCPNRSRDMVQPFTPAELNTPPP</sequence>
<dbReference type="InterPro" id="IPR017452">
    <property type="entry name" value="GPCR_Rhodpsn_7TM"/>
</dbReference>
<reference evidence="10" key="3">
    <citation type="submission" date="2020-05" db="EMBL/GenBank/DDBJ databases">
        <title>Electrophorus electricus (electric eel) genome, fEleEle1, primary haplotype.</title>
        <authorList>
            <person name="Myers G."/>
            <person name="Meyer A."/>
            <person name="Fedrigo O."/>
            <person name="Formenti G."/>
            <person name="Rhie A."/>
            <person name="Tracey A."/>
            <person name="Sims Y."/>
            <person name="Jarvis E.D."/>
        </authorList>
    </citation>
    <scope>NUCLEOTIDE SEQUENCE [LARGE SCALE GENOMIC DNA]</scope>
</reference>
<keyword evidence="4" id="KW-0297">G-protein coupled receptor</keyword>
<keyword evidence="7" id="KW-0807">Transducer</keyword>
<dbReference type="GO" id="GO:0019722">
    <property type="term" value="P:calcium-mediated signaling"/>
    <property type="evidence" value="ECO:0007669"/>
    <property type="project" value="TreeGrafter"/>
</dbReference>
<dbReference type="PRINTS" id="PR00237">
    <property type="entry name" value="GPCRRHODOPSN"/>
</dbReference>